<proteinExistence type="predicted"/>
<dbReference type="EMBL" id="CM001218">
    <property type="protein sequence ID" value="AES66617.1"/>
    <property type="molecule type" value="Genomic_DNA"/>
</dbReference>
<dbReference type="AlphaFoldDB" id="G7IH52"/>
<organism evidence="1 3">
    <name type="scientific">Medicago truncatula</name>
    <name type="common">Barrel medic</name>
    <name type="synonym">Medicago tribuloides</name>
    <dbReference type="NCBI Taxonomy" id="3880"/>
    <lineage>
        <taxon>Eukaryota</taxon>
        <taxon>Viridiplantae</taxon>
        <taxon>Streptophyta</taxon>
        <taxon>Embryophyta</taxon>
        <taxon>Tracheophyta</taxon>
        <taxon>Spermatophyta</taxon>
        <taxon>Magnoliopsida</taxon>
        <taxon>eudicotyledons</taxon>
        <taxon>Gunneridae</taxon>
        <taxon>Pentapetalae</taxon>
        <taxon>rosids</taxon>
        <taxon>fabids</taxon>
        <taxon>Fabales</taxon>
        <taxon>Fabaceae</taxon>
        <taxon>Papilionoideae</taxon>
        <taxon>50 kb inversion clade</taxon>
        <taxon>NPAAA clade</taxon>
        <taxon>Hologalegina</taxon>
        <taxon>IRL clade</taxon>
        <taxon>Trifolieae</taxon>
        <taxon>Medicago</taxon>
    </lineage>
</organism>
<dbReference type="EnsemblPlants" id="AES66617">
    <property type="protein sequence ID" value="AES66617"/>
    <property type="gene ID" value="MTR_2g076420"/>
</dbReference>
<dbReference type="PaxDb" id="3880-AES66617"/>
<keyword evidence="3" id="KW-1185">Reference proteome</keyword>
<evidence type="ECO:0000313" key="3">
    <source>
        <dbReference type="Proteomes" id="UP000002051"/>
    </source>
</evidence>
<gene>
    <name evidence="1" type="ordered locus">MTR_2g076420</name>
</gene>
<reference evidence="2" key="3">
    <citation type="submission" date="2015-04" db="UniProtKB">
        <authorList>
            <consortium name="EnsemblPlants"/>
        </authorList>
    </citation>
    <scope>IDENTIFICATION</scope>
    <source>
        <strain evidence="2">cv. Jemalong A17</strain>
    </source>
</reference>
<dbReference type="HOGENOM" id="CLU_2162142_0_0_1"/>
<evidence type="ECO:0000313" key="2">
    <source>
        <dbReference type="EnsemblPlants" id="AES66617"/>
    </source>
</evidence>
<reference evidence="1 3" key="1">
    <citation type="journal article" date="2011" name="Nature">
        <title>The Medicago genome provides insight into the evolution of rhizobial symbioses.</title>
        <authorList>
            <person name="Young N.D."/>
            <person name="Debelle F."/>
            <person name="Oldroyd G.E."/>
            <person name="Geurts R."/>
            <person name="Cannon S.B."/>
            <person name="Udvardi M.K."/>
            <person name="Benedito V.A."/>
            <person name="Mayer K.F."/>
            <person name="Gouzy J."/>
            <person name="Schoof H."/>
            <person name="Van de Peer Y."/>
            <person name="Proost S."/>
            <person name="Cook D.R."/>
            <person name="Meyers B.C."/>
            <person name="Spannagl M."/>
            <person name="Cheung F."/>
            <person name="De Mita S."/>
            <person name="Krishnakumar V."/>
            <person name="Gundlach H."/>
            <person name="Zhou S."/>
            <person name="Mudge J."/>
            <person name="Bharti A.K."/>
            <person name="Murray J.D."/>
            <person name="Naoumkina M.A."/>
            <person name="Rosen B."/>
            <person name="Silverstein K.A."/>
            <person name="Tang H."/>
            <person name="Rombauts S."/>
            <person name="Zhao P.X."/>
            <person name="Zhou P."/>
            <person name="Barbe V."/>
            <person name="Bardou P."/>
            <person name="Bechner M."/>
            <person name="Bellec A."/>
            <person name="Berger A."/>
            <person name="Berges H."/>
            <person name="Bidwell S."/>
            <person name="Bisseling T."/>
            <person name="Choisne N."/>
            <person name="Couloux A."/>
            <person name="Denny R."/>
            <person name="Deshpande S."/>
            <person name="Dai X."/>
            <person name="Doyle J.J."/>
            <person name="Dudez A.M."/>
            <person name="Farmer A.D."/>
            <person name="Fouteau S."/>
            <person name="Franken C."/>
            <person name="Gibelin C."/>
            <person name="Gish J."/>
            <person name="Goldstein S."/>
            <person name="Gonzalez A.J."/>
            <person name="Green P.J."/>
            <person name="Hallab A."/>
            <person name="Hartog M."/>
            <person name="Hua A."/>
            <person name="Humphray S.J."/>
            <person name="Jeong D.H."/>
            <person name="Jing Y."/>
            <person name="Jocker A."/>
            <person name="Kenton S.M."/>
            <person name="Kim D.J."/>
            <person name="Klee K."/>
            <person name="Lai H."/>
            <person name="Lang C."/>
            <person name="Lin S."/>
            <person name="Macmil S.L."/>
            <person name="Magdelenat G."/>
            <person name="Matthews L."/>
            <person name="McCorrison J."/>
            <person name="Monaghan E.L."/>
            <person name="Mun J.H."/>
            <person name="Najar F.Z."/>
            <person name="Nicholson C."/>
            <person name="Noirot C."/>
            <person name="O'Bleness M."/>
            <person name="Paule C.R."/>
            <person name="Poulain J."/>
            <person name="Prion F."/>
            <person name="Qin B."/>
            <person name="Qu C."/>
            <person name="Retzel E.F."/>
            <person name="Riddle C."/>
            <person name="Sallet E."/>
            <person name="Samain S."/>
            <person name="Samson N."/>
            <person name="Sanders I."/>
            <person name="Saurat O."/>
            <person name="Scarpelli C."/>
            <person name="Schiex T."/>
            <person name="Segurens B."/>
            <person name="Severin A.J."/>
            <person name="Sherrier D.J."/>
            <person name="Shi R."/>
            <person name="Sims S."/>
            <person name="Singer S.R."/>
            <person name="Sinharoy S."/>
            <person name="Sterck L."/>
            <person name="Viollet A."/>
            <person name="Wang B.B."/>
            <person name="Wang K."/>
            <person name="Wang M."/>
            <person name="Wang X."/>
            <person name="Warfsmann J."/>
            <person name="Weissenbach J."/>
            <person name="White D.D."/>
            <person name="White J.D."/>
            <person name="Wiley G.B."/>
            <person name="Wincker P."/>
            <person name="Xing Y."/>
            <person name="Yang L."/>
            <person name="Yao Z."/>
            <person name="Ying F."/>
            <person name="Zhai J."/>
            <person name="Zhou L."/>
            <person name="Zuber A."/>
            <person name="Denarie J."/>
            <person name="Dixon R.A."/>
            <person name="May G.D."/>
            <person name="Schwartz D.C."/>
            <person name="Rogers J."/>
            <person name="Quetier F."/>
            <person name="Town C.D."/>
            <person name="Roe B.A."/>
        </authorList>
    </citation>
    <scope>NUCLEOTIDE SEQUENCE [LARGE SCALE GENOMIC DNA]</scope>
    <source>
        <strain evidence="1">A17</strain>
        <strain evidence="2 3">cv. Jemalong A17</strain>
    </source>
</reference>
<reference evidence="1 3" key="2">
    <citation type="journal article" date="2014" name="BMC Genomics">
        <title>An improved genome release (version Mt4.0) for the model legume Medicago truncatula.</title>
        <authorList>
            <person name="Tang H."/>
            <person name="Krishnakumar V."/>
            <person name="Bidwell S."/>
            <person name="Rosen B."/>
            <person name="Chan A."/>
            <person name="Zhou S."/>
            <person name="Gentzbittel L."/>
            <person name="Childs K.L."/>
            <person name="Yandell M."/>
            <person name="Gundlach H."/>
            <person name="Mayer K.F."/>
            <person name="Schwartz D.C."/>
            <person name="Town C.D."/>
        </authorList>
    </citation>
    <scope>GENOME REANNOTATION</scope>
    <source>
        <strain evidence="2 3">cv. Jemalong A17</strain>
    </source>
</reference>
<accession>G7IH52</accession>
<protein>
    <submittedName>
        <fullName evidence="1 2">Uncharacterized protein</fullName>
    </submittedName>
</protein>
<name>G7IH52_MEDTR</name>
<dbReference type="Proteomes" id="UP000002051">
    <property type="component" value="Chromosome 2"/>
</dbReference>
<sequence>MCLRDEFDMPMEAKTIWLQPIMSTDIIEALGLLEIGSILVRCGVTLPDIFNNSYVEFSMRENNMVVHNLPKTAIDNVYSHIYFDIHDYSIRWIFVSKCTLVNLNFHVFLLV</sequence>
<evidence type="ECO:0000313" key="1">
    <source>
        <dbReference type="EMBL" id="AES66617.1"/>
    </source>
</evidence>